<keyword evidence="3 4" id="KW-0720">Serine protease</keyword>
<name>A0A2C5ZJ74_9HYPO</name>
<proteinExistence type="inferred from homology"/>
<feature type="active site" description="Charge relay system" evidence="4">
    <location>
        <position position="114"/>
    </location>
</feature>
<dbReference type="STRING" id="2004952.A0A2C5ZJ74"/>
<dbReference type="AlphaFoldDB" id="A0A2C5ZJ74"/>
<keyword evidence="7" id="KW-1185">Reference proteome</keyword>
<dbReference type="PRINTS" id="PR00723">
    <property type="entry name" value="SUBTILISIN"/>
</dbReference>
<evidence type="ECO:0000256" key="1">
    <source>
        <dbReference type="ARBA" id="ARBA00022670"/>
    </source>
</evidence>
<comment type="similarity">
    <text evidence="4">Belongs to the peptidase S8 family.</text>
</comment>
<feature type="active site" description="Charge relay system" evidence="4">
    <location>
        <position position="265"/>
    </location>
</feature>
<evidence type="ECO:0000256" key="3">
    <source>
        <dbReference type="ARBA" id="ARBA00022825"/>
    </source>
</evidence>
<sequence length="355" mass="38951">MVDEADMALGKPAPVYQTNWRKLTAQPAEKRLRLDGPQLKRWDILQKVGAIQQLNATTETKTNSHPIKGDYPRVKVCVIDAGFHPADKNRARILAYKDFAEPEREDLVDNAERHGTNSANLVLAVYDECELFVARIFRTGRTDGRTEPELMAQAIEWAISPSQNVDIISISAGFHTHSPRLEAAVQKASAANKLILAAAGNQGNLGPVMFPARHSLHTICIFATDTVSKAAGFNPESRNYAHNFAVLGEGFADPKDWRSRLSGTSLATAAASGMAAFVVDFSRQADNRAIFRVDDVSRLAGMIAVFEAISRPSGLFKCVALPNLLPDSFDEGVLSREAMRDYARQTISRAMERAN</sequence>
<dbReference type="InterPro" id="IPR015500">
    <property type="entry name" value="Peptidase_S8_subtilisin-rel"/>
</dbReference>
<accession>A0A2C5ZJ74</accession>
<comment type="caution">
    <text evidence="6">The sequence shown here is derived from an EMBL/GenBank/DDBJ whole genome shotgun (WGS) entry which is preliminary data.</text>
</comment>
<dbReference type="EMBL" id="NJES01000051">
    <property type="protein sequence ID" value="PHH79271.1"/>
    <property type="molecule type" value="Genomic_DNA"/>
</dbReference>
<dbReference type="Pfam" id="PF00082">
    <property type="entry name" value="Peptidase_S8"/>
    <property type="match status" value="1"/>
</dbReference>
<keyword evidence="2 4" id="KW-0378">Hydrolase</keyword>
<feature type="active site" description="Charge relay system" evidence="4">
    <location>
        <position position="80"/>
    </location>
</feature>
<gene>
    <name evidence="6" type="ORF">CDD80_5266</name>
</gene>
<dbReference type="GO" id="GO:0004252">
    <property type="term" value="F:serine-type endopeptidase activity"/>
    <property type="evidence" value="ECO:0007669"/>
    <property type="project" value="UniProtKB-UniRule"/>
</dbReference>
<evidence type="ECO:0000259" key="5">
    <source>
        <dbReference type="Pfam" id="PF00082"/>
    </source>
</evidence>
<evidence type="ECO:0000256" key="2">
    <source>
        <dbReference type="ARBA" id="ARBA00022801"/>
    </source>
</evidence>
<dbReference type="PROSITE" id="PS51892">
    <property type="entry name" value="SUBTILASE"/>
    <property type="match status" value="1"/>
</dbReference>
<dbReference type="SUPFAM" id="SSF52743">
    <property type="entry name" value="Subtilisin-like"/>
    <property type="match status" value="1"/>
</dbReference>
<keyword evidence="1 4" id="KW-0645">Protease</keyword>
<reference evidence="6 7" key="1">
    <citation type="submission" date="2017-06" db="EMBL/GenBank/DDBJ databases">
        <title>Ant-infecting Ophiocordyceps genomes reveal a high diversity of potential behavioral manipulation genes and a possible major role for enterotoxins.</title>
        <authorList>
            <person name="De Bekker C."/>
            <person name="Evans H.C."/>
            <person name="Brachmann A."/>
            <person name="Hughes D.P."/>
        </authorList>
    </citation>
    <scope>NUCLEOTIDE SEQUENCE [LARGE SCALE GENOMIC DNA]</scope>
    <source>
        <strain evidence="6 7">Map16</strain>
    </source>
</reference>
<dbReference type="InterPro" id="IPR036852">
    <property type="entry name" value="Peptidase_S8/S53_dom_sf"/>
</dbReference>
<dbReference type="Gene3D" id="3.40.50.200">
    <property type="entry name" value="Peptidase S8/S53 domain"/>
    <property type="match status" value="1"/>
</dbReference>
<organism evidence="6 7">
    <name type="scientific">Ophiocordyceps camponoti-rufipedis</name>
    <dbReference type="NCBI Taxonomy" id="2004952"/>
    <lineage>
        <taxon>Eukaryota</taxon>
        <taxon>Fungi</taxon>
        <taxon>Dikarya</taxon>
        <taxon>Ascomycota</taxon>
        <taxon>Pezizomycotina</taxon>
        <taxon>Sordariomycetes</taxon>
        <taxon>Hypocreomycetidae</taxon>
        <taxon>Hypocreales</taxon>
        <taxon>Ophiocordycipitaceae</taxon>
        <taxon>Ophiocordyceps</taxon>
    </lineage>
</organism>
<protein>
    <recommendedName>
        <fullName evidence="5">Peptidase S8/S53 domain-containing protein</fullName>
    </recommendedName>
</protein>
<dbReference type="Proteomes" id="UP000226431">
    <property type="component" value="Unassembled WGS sequence"/>
</dbReference>
<evidence type="ECO:0000256" key="4">
    <source>
        <dbReference type="PROSITE-ProRule" id="PRU01240"/>
    </source>
</evidence>
<dbReference type="InterPro" id="IPR000209">
    <property type="entry name" value="Peptidase_S8/S53_dom"/>
</dbReference>
<dbReference type="GO" id="GO:0006508">
    <property type="term" value="P:proteolysis"/>
    <property type="evidence" value="ECO:0007669"/>
    <property type="project" value="UniProtKB-KW"/>
</dbReference>
<feature type="domain" description="Peptidase S8/S53" evidence="5">
    <location>
        <begin position="74"/>
        <end position="280"/>
    </location>
</feature>
<dbReference type="OrthoDB" id="206201at2759"/>
<evidence type="ECO:0000313" key="6">
    <source>
        <dbReference type="EMBL" id="PHH79271.1"/>
    </source>
</evidence>
<evidence type="ECO:0000313" key="7">
    <source>
        <dbReference type="Proteomes" id="UP000226431"/>
    </source>
</evidence>